<dbReference type="PROSITE" id="PS00671">
    <property type="entry name" value="D_2_HYDROXYACID_DH_3"/>
    <property type="match status" value="1"/>
</dbReference>
<dbReference type="PROSITE" id="PS00065">
    <property type="entry name" value="D_2_HYDROXYACID_DH_1"/>
    <property type="match status" value="1"/>
</dbReference>
<evidence type="ECO:0000259" key="6">
    <source>
        <dbReference type="Pfam" id="PF02826"/>
    </source>
</evidence>
<dbReference type="InterPro" id="IPR029752">
    <property type="entry name" value="D-isomer_DH_CS1"/>
</dbReference>
<dbReference type="GO" id="GO:0051287">
    <property type="term" value="F:NAD binding"/>
    <property type="evidence" value="ECO:0007669"/>
    <property type="project" value="InterPro"/>
</dbReference>
<keyword evidence="2 4" id="KW-0560">Oxidoreductase</keyword>
<dbReference type="Pfam" id="PF00389">
    <property type="entry name" value="2-Hacid_dh"/>
    <property type="match status" value="1"/>
</dbReference>
<organism evidence="7 8">
    <name type="scientific">Mesorhizobium qingshengii</name>
    <dbReference type="NCBI Taxonomy" id="1165689"/>
    <lineage>
        <taxon>Bacteria</taxon>
        <taxon>Pseudomonadati</taxon>
        <taxon>Pseudomonadota</taxon>
        <taxon>Alphaproteobacteria</taxon>
        <taxon>Hyphomicrobiales</taxon>
        <taxon>Phyllobacteriaceae</taxon>
        <taxon>Mesorhizobium</taxon>
    </lineage>
</organism>
<sequence>MPRKIAIIGDHFMLPDVFRAEIEKAASGGLDIRTLQTAWPDEPMEFGNAALGLDKIKEYFGHPDEIVDFIGDAEILVTQLAPLSDGMMRRLPALKLVAVSRGGPINIDMGAARTHGITVVNVPGRNATAVAEFTIGAILAETRLIRVGHEALRKGEWRGDLYRADRTGRELSEMTVGVVGYGNIGTKVVRLLRAFGCHILVCDPYVQLSADDRNAGVELVALDDLLSRSDVVTLHPRVTEETRGMIGKDTIARMKPGVILINTARGPLVDYDALYEALVSGQIASAMLETFAVEPVPAEWPLLQLPNVTLTPHIAGASVRTVTYAAEQAAEEVRRYIAGLPPVNPC</sequence>
<evidence type="ECO:0000313" key="8">
    <source>
        <dbReference type="Proteomes" id="UP000198588"/>
    </source>
</evidence>
<dbReference type="InterPro" id="IPR006139">
    <property type="entry name" value="D-isomer_2_OHA_DH_cat_dom"/>
</dbReference>
<dbReference type="Gene3D" id="3.40.50.720">
    <property type="entry name" value="NAD(P)-binding Rossmann-like Domain"/>
    <property type="match status" value="2"/>
</dbReference>
<gene>
    <name evidence="7" type="ORF">SAMN02927914_01609</name>
</gene>
<dbReference type="InterPro" id="IPR029753">
    <property type="entry name" value="D-isomer_DH_CS"/>
</dbReference>
<evidence type="ECO:0000256" key="2">
    <source>
        <dbReference type="ARBA" id="ARBA00023002"/>
    </source>
</evidence>
<evidence type="ECO:0000259" key="5">
    <source>
        <dbReference type="Pfam" id="PF00389"/>
    </source>
</evidence>
<dbReference type="OrthoDB" id="9793626at2"/>
<dbReference type="GO" id="GO:0047545">
    <property type="term" value="F:(S)-2-hydroxyglutarate dehydrogenase activity"/>
    <property type="evidence" value="ECO:0007669"/>
    <property type="project" value="UniProtKB-ARBA"/>
</dbReference>
<dbReference type="PANTHER" id="PTHR43761:SF1">
    <property type="entry name" value="D-ISOMER SPECIFIC 2-HYDROXYACID DEHYDROGENASE CATALYTIC DOMAIN-CONTAINING PROTEIN-RELATED"/>
    <property type="match status" value="1"/>
</dbReference>
<dbReference type="SUPFAM" id="SSF51735">
    <property type="entry name" value="NAD(P)-binding Rossmann-fold domains"/>
    <property type="match status" value="1"/>
</dbReference>
<dbReference type="Proteomes" id="UP000198588">
    <property type="component" value="Unassembled WGS sequence"/>
</dbReference>
<dbReference type="GO" id="GO:0006564">
    <property type="term" value="P:L-serine biosynthetic process"/>
    <property type="evidence" value="ECO:0007669"/>
    <property type="project" value="UniProtKB-ARBA"/>
</dbReference>
<dbReference type="RefSeq" id="WP_091576598.1">
    <property type="nucleotide sequence ID" value="NZ_FMXM01000004.1"/>
</dbReference>
<dbReference type="EMBL" id="FMXM01000004">
    <property type="protein sequence ID" value="SDA60726.1"/>
    <property type="molecule type" value="Genomic_DNA"/>
</dbReference>
<dbReference type="FunFam" id="3.40.50.720:FF:000041">
    <property type="entry name" value="D-3-phosphoglycerate dehydrogenase"/>
    <property type="match status" value="1"/>
</dbReference>
<keyword evidence="3" id="KW-0520">NAD</keyword>
<dbReference type="CDD" id="cd12171">
    <property type="entry name" value="2-Hacid_dh_10"/>
    <property type="match status" value="1"/>
</dbReference>
<feature type="domain" description="D-isomer specific 2-hydroxyacid dehydrogenase NAD-binding" evidence="6">
    <location>
        <begin position="136"/>
        <end position="315"/>
    </location>
</feature>
<evidence type="ECO:0000256" key="1">
    <source>
        <dbReference type="ARBA" id="ARBA00005854"/>
    </source>
</evidence>
<evidence type="ECO:0000256" key="3">
    <source>
        <dbReference type="ARBA" id="ARBA00023027"/>
    </source>
</evidence>
<evidence type="ECO:0000256" key="4">
    <source>
        <dbReference type="RuleBase" id="RU003719"/>
    </source>
</evidence>
<comment type="similarity">
    <text evidence="1 4">Belongs to the D-isomer specific 2-hydroxyacid dehydrogenase family.</text>
</comment>
<evidence type="ECO:0000313" key="7">
    <source>
        <dbReference type="EMBL" id="SDA60726.1"/>
    </source>
</evidence>
<feature type="domain" description="D-isomer specific 2-hydroxyacid dehydrogenase catalytic" evidence="5">
    <location>
        <begin position="63"/>
        <end position="344"/>
    </location>
</feature>
<dbReference type="Pfam" id="PF02826">
    <property type="entry name" value="2-Hacid_dh_C"/>
    <property type="match status" value="1"/>
</dbReference>
<dbReference type="STRING" id="1165689.SAMN02927914_01609"/>
<accession>A0A1G5WSN4</accession>
<dbReference type="AlphaFoldDB" id="A0A1G5WSN4"/>
<name>A0A1G5WSN4_9HYPH</name>
<dbReference type="InterPro" id="IPR006140">
    <property type="entry name" value="D-isomer_DH_NAD-bd"/>
</dbReference>
<dbReference type="PANTHER" id="PTHR43761">
    <property type="entry name" value="D-ISOMER SPECIFIC 2-HYDROXYACID DEHYDROGENASE FAMILY PROTEIN (AFU_ORTHOLOGUE AFUA_1G13630)"/>
    <property type="match status" value="1"/>
</dbReference>
<reference evidence="7 8" key="1">
    <citation type="submission" date="2016-10" db="EMBL/GenBank/DDBJ databases">
        <authorList>
            <person name="de Groot N.N."/>
        </authorList>
    </citation>
    <scope>NUCLEOTIDE SEQUENCE [LARGE SCALE GENOMIC DNA]</scope>
    <source>
        <strain evidence="7 8">CGMCC 1.12097</strain>
    </source>
</reference>
<dbReference type="InterPro" id="IPR050418">
    <property type="entry name" value="D-iso_2-hydroxyacid_DH_PdxB"/>
</dbReference>
<dbReference type="InterPro" id="IPR036291">
    <property type="entry name" value="NAD(P)-bd_dom_sf"/>
</dbReference>
<dbReference type="SUPFAM" id="SSF52283">
    <property type="entry name" value="Formate/glycerate dehydrogenase catalytic domain-like"/>
    <property type="match status" value="1"/>
</dbReference>
<dbReference type="GO" id="GO:0004617">
    <property type="term" value="F:phosphoglycerate dehydrogenase activity"/>
    <property type="evidence" value="ECO:0007669"/>
    <property type="project" value="UniProtKB-ARBA"/>
</dbReference>
<protein>
    <submittedName>
        <fullName evidence="7">D-3-phosphoglycerate dehydrogenase</fullName>
    </submittedName>
</protein>
<proteinExistence type="inferred from homology"/>